<evidence type="ECO:0000256" key="1">
    <source>
        <dbReference type="SAM" id="Phobius"/>
    </source>
</evidence>
<feature type="transmembrane region" description="Helical" evidence="1">
    <location>
        <begin position="126"/>
        <end position="147"/>
    </location>
</feature>
<keyword evidence="1" id="KW-1133">Transmembrane helix</keyword>
<dbReference type="RefSeq" id="WP_376849179.1">
    <property type="nucleotide sequence ID" value="NZ_JBHSMF010000005.1"/>
</dbReference>
<keyword evidence="1" id="KW-0812">Transmembrane</keyword>
<keyword evidence="4" id="KW-1185">Reference proteome</keyword>
<name>A0ABW0NAZ8_9BURK</name>
<comment type="caution">
    <text evidence="3">The sequence shown here is derived from an EMBL/GenBank/DDBJ whole genome shotgun (WGS) entry which is preliminary data.</text>
</comment>
<proteinExistence type="predicted"/>
<evidence type="ECO:0000313" key="3">
    <source>
        <dbReference type="EMBL" id="MFC5497157.1"/>
    </source>
</evidence>
<gene>
    <name evidence="3" type="ORF">ACFPOE_06400</name>
</gene>
<accession>A0ABW0NAZ8</accession>
<evidence type="ECO:0000313" key="4">
    <source>
        <dbReference type="Proteomes" id="UP001596037"/>
    </source>
</evidence>
<dbReference type="EMBL" id="JBHSMF010000005">
    <property type="protein sequence ID" value="MFC5497157.1"/>
    <property type="molecule type" value="Genomic_DNA"/>
</dbReference>
<feature type="transmembrane region" description="Helical" evidence="1">
    <location>
        <begin position="51"/>
        <end position="70"/>
    </location>
</feature>
<organism evidence="3 4">
    <name type="scientific">Caenimonas terrae</name>
    <dbReference type="NCBI Taxonomy" id="696074"/>
    <lineage>
        <taxon>Bacteria</taxon>
        <taxon>Pseudomonadati</taxon>
        <taxon>Pseudomonadota</taxon>
        <taxon>Betaproteobacteria</taxon>
        <taxon>Burkholderiales</taxon>
        <taxon>Comamonadaceae</taxon>
        <taxon>Caenimonas</taxon>
    </lineage>
</organism>
<evidence type="ECO:0000259" key="2">
    <source>
        <dbReference type="Pfam" id="PF05425"/>
    </source>
</evidence>
<dbReference type="InterPro" id="IPR008457">
    <property type="entry name" value="Cu-R_CopD_dom"/>
</dbReference>
<dbReference type="Pfam" id="PF05425">
    <property type="entry name" value="CopD"/>
    <property type="match status" value="1"/>
</dbReference>
<reference evidence="4" key="1">
    <citation type="journal article" date="2019" name="Int. J. Syst. Evol. Microbiol.">
        <title>The Global Catalogue of Microorganisms (GCM) 10K type strain sequencing project: providing services to taxonomists for standard genome sequencing and annotation.</title>
        <authorList>
            <consortium name="The Broad Institute Genomics Platform"/>
            <consortium name="The Broad Institute Genome Sequencing Center for Infectious Disease"/>
            <person name="Wu L."/>
            <person name="Ma J."/>
        </authorList>
    </citation>
    <scope>NUCLEOTIDE SEQUENCE [LARGE SCALE GENOMIC DNA]</scope>
    <source>
        <strain evidence="4">CCUG 57401</strain>
    </source>
</reference>
<keyword evidence="1" id="KW-0472">Membrane</keyword>
<feature type="domain" description="Copper resistance protein D" evidence="2">
    <location>
        <begin position="46"/>
        <end position="146"/>
    </location>
</feature>
<feature type="transmembrane region" description="Helical" evidence="1">
    <location>
        <begin position="82"/>
        <end position="101"/>
    </location>
</feature>
<sequence length="148" mass="15933">MQPLILFFHLAAAIFWIGGMAFMVLALRPALAQQLGPSQRLPLMVAVLKRFFLVVIASIGVLLVTGTALLAQAGMAKAPPGWHAMLGIGLLMMLLFGHIYFSPYRKLISAVAAADWAEGGRRAGQIALLVKINLGLGWLAIAAVMLWR</sequence>
<protein>
    <submittedName>
        <fullName evidence="3">DUF4149 domain-containing protein</fullName>
    </submittedName>
</protein>
<dbReference type="Proteomes" id="UP001596037">
    <property type="component" value="Unassembled WGS sequence"/>
</dbReference>